<evidence type="ECO:0000256" key="3">
    <source>
        <dbReference type="ARBA" id="ARBA00022679"/>
    </source>
</evidence>
<keyword evidence="5 7" id="KW-0418">Kinase</keyword>
<evidence type="ECO:0000256" key="5">
    <source>
        <dbReference type="ARBA" id="ARBA00022777"/>
    </source>
</evidence>
<accession>A0A0G0KHE8</accession>
<dbReference type="Gene3D" id="3.40.50.1260">
    <property type="entry name" value="Phosphoglycerate kinase, N-terminal domain"/>
    <property type="match status" value="2"/>
</dbReference>
<proteinExistence type="inferred from homology"/>
<feature type="non-terminal residue" evidence="8">
    <location>
        <position position="306"/>
    </location>
</feature>
<evidence type="ECO:0000256" key="1">
    <source>
        <dbReference type="ARBA" id="ARBA00000642"/>
    </source>
</evidence>
<dbReference type="GO" id="GO:0043531">
    <property type="term" value="F:ADP binding"/>
    <property type="evidence" value="ECO:0007669"/>
    <property type="project" value="TreeGrafter"/>
</dbReference>
<dbReference type="GO" id="GO:0006094">
    <property type="term" value="P:gluconeogenesis"/>
    <property type="evidence" value="ECO:0007669"/>
    <property type="project" value="TreeGrafter"/>
</dbReference>
<protein>
    <recommendedName>
        <fullName evidence="2 7">Phosphoglycerate kinase</fullName>
        <ecNumber evidence="2 7">2.7.2.3</ecNumber>
    </recommendedName>
</protein>
<dbReference type="InterPro" id="IPR036043">
    <property type="entry name" value="Phosphoglycerate_kinase_sf"/>
</dbReference>
<dbReference type="GO" id="GO:0004618">
    <property type="term" value="F:phosphoglycerate kinase activity"/>
    <property type="evidence" value="ECO:0007669"/>
    <property type="project" value="UniProtKB-EC"/>
</dbReference>
<dbReference type="InterPro" id="IPR015824">
    <property type="entry name" value="Phosphoglycerate_kinase_N"/>
</dbReference>
<keyword evidence="3 7" id="KW-0808">Transferase</keyword>
<dbReference type="Proteomes" id="UP000034181">
    <property type="component" value="Unassembled WGS sequence"/>
</dbReference>
<dbReference type="PANTHER" id="PTHR11406">
    <property type="entry name" value="PHOSPHOGLYCERATE KINASE"/>
    <property type="match status" value="1"/>
</dbReference>
<dbReference type="EMBL" id="LBUZ01000020">
    <property type="protein sequence ID" value="KKQ74965.1"/>
    <property type="molecule type" value="Genomic_DNA"/>
</dbReference>
<organism evidence="8 9">
    <name type="scientific">Candidatus Woesebacteria bacterium GW2011_GWB1_38_5b</name>
    <dbReference type="NCBI Taxonomy" id="1618569"/>
    <lineage>
        <taxon>Bacteria</taxon>
        <taxon>Candidatus Woeseibacteriota</taxon>
    </lineage>
</organism>
<sequence>MKSIQDADVKNKKVFVRCDFDIPLVARGPVAGFLPESSRSRNTDMRAVGSPAAPVKQASSFTSFVRSTSATPRNFEIVDDTRLISSISTIEYLMEEGANVIIAGHLGRPSTEFKIQNSKFKINESEFSLRPIAKWYDEQFSAYSKKSKLNDFPGWEINTNLFLLENLRFFEGEENPSSSSGQEFVKKLSSLADIYVNEAFGASHRNHASIVGVASLLPHFAGFHLLKEIKILSRILENPKRPLTVIIGGAKIETKLPMVKKMHSFADYILVGGEIAEQTKILMDEEHRKIRGQKADLIVAKLTTDK</sequence>
<dbReference type="Pfam" id="PF00162">
    <property type="entry name" value="PGK"/>
    <property type="match status" value="1"/>
</dbReference>
<evidence type="ECO:0000313" key="9">
    <source>
        <dbReference type="Proteomes" id="UP000034181"/>
    </source>
</evidence>
<reference evidence="8 9" key="1">
    <citation type="journal article" date="2015" name="Nature">
        <title>rRNA introns, odd ribosomes, and small enigmatic genomes across a large radiation of phyla.</title>
        <authorList>
            <person name="Brown C.T."/>
            <person name="Hug L.A."/>
            <person name="Thomas B.C."/>
            <person name="Sharon I."/>
            <person name="Castelle C.J."/>
            <person name="Singh A."/>
            <person name="Wilkins M.J."/>
            <person name="Williams K.H."/>
            <person name="Banfield J.F."/>
        </authorList>
    </citation>
    <scope>NUCLEOTIDE SEQUENCE [LARGE SCALE GENOMIC DNA]</scope>
</reference>
<keyword evidence="4" id="KW-0547">Nucleotide-binding</keyword>
<dbReference type="SUPFAM" id="SSF53748">
    <property type="entry name" value="Phosphoglycerate kinase"/>
    <property type="match status" value="1"/>
</dbReference>
<dbReference type="AlphaFoldDB" id="A0A0G0KHE8"/>
<gene>
    <name evidence="8" type="ORF">US96_C0020G0001</name>
</gene>
<evidence type="ECO:0000256" key="7">
    <source>
        <dbReference type="RuleBase" id="RU000532"/>
    </source>
</evidence>
<dbReference type="InterPro" id="IPR001576">
    <property type="entry name" value="Phosphoglycerate_kinase"/>
</dbReference>
<dbReference type="PANTHER" id="PTHR11406:SF23">
    <property type="entry name" value="PHOSPHOGLYCERATE KINASE 1, CHLOROPLASTIC-RELATED"/>
    <property type="match status" value="1"/>
</dbReference>
<dbReference type="EC" id="2.7.2.3" evidence="2 7"/>
<keyword evidence="6" id="KW-0067">ATP-binding</keyword>
<evidence type="ECO:0000256" key="2">
    <source>
        <dbReference type="ARBA" id="ARBA00013061"/>
    </source>
</evidence>
<dbReference type="GO" id="GO:0006096">
    <property type="term" value="P:glycolytic process"/>
    <property type="evidence" value="ECO:0007669"/>
    <property type="project" value="InterPro"/>
</dbReference>
<evidence type="ECO:0000313" key="8">
    <source>
        <dbReference type="EMBL" id="KKQ74965.1"/>
    </source>
</evidence>
<dbReference type="GO" id="GO:0005829">
    <property type="term" value="C:cytosol"/>
    <property type="evidence" value="ECO:0007669"/>
    <property type="project" value="TreeGrafter"/>
</dbReference>
<dbReference type="GO" id="GO:0005524">
    <property type="term" value="F:ATP binding"/>
    <property type="evidence" value="ECO:0007669"/>
    <property type="project" value="UniProtKB-KW"/>
</dbReference>
<comment type="catalytic activity">
    <reaction evidence="1 7">
        <text>(2R)-3-phosphoglycerate + ATP = (2R)-3-phospho-glyceroyl phosphate + ADP</text>
        <dbReference type="Rhea" id="RHEA:14801"/>
        <dbReference type="ChEBI" id="CHEBI:30616"/>
        <dbReference type="ChEBI" id="CHEBI:57604"/>
        <dbReference type="ChEBI" id="CHEBI:58272"/>
        <dbReference type="ChEBI" id="CHEBI:456216"/>
        <dbReference type="EC" id="2.7.2.3"/>
    </reaction>
</comment>
<name>A0A0G0KHE8_9BACT</name>
<dbReference type="PRINTS" id="PR00477">
    <property type="entry name" value="PHGLYCKINASE"/>
</dbReference>
<comment type="similarity">
    <text evidence="7">Belongs to the phosphoglycerate kinase family.</text>
</comment>
<evidence type="ECO:0000256" key="6">
    <source>
        <dbReference type="ARBA" id="ARBA00022840"/>
    </source>
</evidence>
<comment type="caution">
    <text evidence="8">The sequence shown here is derived from an EMBL/GenBank/DDBJ whole genome shotgun (WGS) entry which is preliminary data.</text>
</comment>
<evidence type="ECO:0000256" key="4">
    <source>
        <dbReference type="ARBA" id="ARBA00022741"/>
    </source>
</evidence>